<dbReference type="Pfam" id="PF03567">
    <property type="entry name" value="Sulfotransfer_2"/>
    <property type="match status" value="1"/>
</dbReference>
<dbReference type="EMBL" id="JACIDJ010000002">
    <property type="protein sequence ID" value="MBB3898419.1"/>
    <property type="molecule type" value="Genomic_DNA"/>
</dbReference>
<dbReference type="Gene3D" id="3.40.50.300">
    <property type="entry name" value="P-loop containing nucleotide triphosphate hydrolases"/>
    <property type="match status" value="1"/>
</dbReference>
<sequence>MSDAFIDHGRLIFLHIPKTAGTSLHDVLTGYFQRKEICPERRRDLSHKPKEYFKPYRFFSGHFTAESIARVPGRKFAFTVLRNPYERIMSLYYFWRRHSDSVIQANNLAGPRLARQVSLKEFLSIDMPIPRNYIRNEMARVLAGDVFTEKNDTYYEVKDGKRISIEKSEIIRRATATLNQMDFVFFVETLGRDFPILCKMLGIDPVPAFPRKNTRDELRPDLETVQEEVLDDEHLDLLKQNTELDRIIYSLAQVRHAEVLRRQPPGPE</sequence>
<reference evidence="1 2" key="1">
    <citation type="submission" date="2020-08" db="EMBL/GenBank/DDBJ databases">
        <title>Genomic Encyclopedia of Type Strains, Phase IV (KMG-IV): sequencing the most valuable type-strain genomes for metagenomic binning, comparative biology and taxonomic classification.</title>
        <authorList>
            <person name="Goeker M."/>
        </authorList>
    </citation>
    <scope>NUCLEOTIDE SEQUENCE [LARGE SCALE GENOMIC DNA]</scope>
    <source>
        <strain evidence="1 2">DSM 19979</strain>
    </source>
</reference>
<proteinExistence type="predicted"/>
<comment type="caution">
    <text evidence="1">The sequence shown here is derived from an EMBL/GenBank/DDBJ whole genome shotgun (WGS) entry which is preliminary data.</text>
</comment>
<dbReference type="AlphaFoldDB" id="A0A840AA84"/>
<keyword evidence="2" id="KW-1185">Reference proteome</keyword>
<dbReference type="GO" id="GO:0016020">
    <property type="term" value="C:membrane"/>
    <property type="evidence" value="ECO:0007669"/>
    <property type="project" value="InterPro"/>
</dbReference>
<dbReference type="SUPFAM" id="SSF52540">
    <property type="entry name" value="P-loop containing nucleoside triphosphate hydrolases"/>
    <property type="match status" value="1"/>
</dbReference>
<name>A0A840AA84_9PROT</name>
<dbReference type="InterPro" id="IPR027417">
    <property type="entry name" value="P-loop_NTPase"/>
</dbReference>
<dbReference type="InterPro" id="IPR005331">
    <property type="entry name" value="Sulfotransferase"/>
</dbReference>
<dbReference type="Proteomes" id="UP000553193">
    <property type="component" value="Unassembled WGS sequence"/>
</dbReference>
<evidence type="ECO:0000313" key="1">
    <source>
        <dbReference type="EMBL" id="MBB3898419.1"/>
    </source>
</evidence>
<dbReference type="GO" id="GO:0008146">
    <property type="term" value="F:sulfotransferase activity"/>
    <property type="evidence" value="ECO:0007669"/>
    <property type="project" value="InterPro"/>
</dbReference>
<evidence type="ECO:0008006" key="3">
    <source>
        <dbReference type="Google" id="ProtNLM"/>
    </source>
</evidence>
<gene>
    <name evidence="1" type="ORF">GGQ83_001856</name>
</gene>
<dbReference type="RefSeq" id="WP_184383480.1">
    <property type="nucleotide sequence ID" value="NZ_JACIDJ010000002.1"/>
</dbReference>
<organism evidence="1 2">
    <name type="scientific">Roseococcus suduntuyensis</name>
    <dbReference type="NCBI Taxonomy" id="455361"/>
    <lineage>
        <taxon>Bacteria</taxon>
        <taxon>Pseudomonadati</taxon>
        <taxon>Pseudomonadota</taxon>
        <taxon>Alphaproteobacteria</taxon>
        <taxon>Acetobacterales</taxon>
        <taxon>Roseomonadaceae</taxon>
        <taxon>Roseococcus</taxon>
    </lineage>
</organism>
<protein>
    <recommendedName>
        <fullName evidence="3">Sulfotransferase family protein</fullName>
    </recommendedName>
</protein>
<accession>A0A840AA84</accession>
<evidence type="ECO:0000313" key="2">
    <source>
        <dbReference type="Proteomes" id="UP000553193"/>
    </source>
</evidence>